<dbReference type="InterPro" id="IPR001672">
    <property type="entry name" value="G6P_Isomerase"/>
</dbReference>
<comment type="similarity">
    <text evidence="2 8 9">Belongs to the GPI family.</text>
</comment>
<dbReference type="GO" id="GO:0005829">
    <property type="term" value="C:cytosol"/>
    <property type="evidence" value="ECO:0007669"/>
    <property type="project" value="TreeGrafter"/>
</dbReference>
<dbReference type="Proteomes" id="UP000037326">
    <property type="component" value="Unassembled WGS sequence"/>
</dbReference>
<dbReference type="PROSITE" id="PS00765">
    <property type="entry name" value="P_GLUCOSE_ISOMERASE_1"/>
    <property type="match status" value="1"/>
</dbReference>
<dbReference type="PRINTS" id="PR00662">
    <property type="entry name" value="G6PISOMERASE"/>
</dbReference>
<dbReference type="InterPro" id="IPR035476">
    <property type="entry name" value="SIS_PGI_1"/>
</dbReference>
<dbReference type="Pfam" id="PF00342">
    <property type="entry name" value="PGI"/>
    <property type="match status" value="1"/>
</dbReference>
<dbReference type="GO" id="GO:0006094">
    <property type="term" value="P:gluconeogenesis"/>
    <property type="evidence" value="ECO:0007669"/>
    <property type="project" value="UniProtKB-UniRule"/>
</dbReference>
<dbReference type="Gene3D" id="3.40.50.10490">
    <property type="entry name" value="Glucose-6-phosphate isomerase like protein, domain 1"/>
    <property type="match status" value="2"/>
</dbReference>
<gene>
    <name evidence="8" type="primary">pgi</name>
    <name evidence="10" type="ORF">ACZ11_21245</name>
</gene>
<dbReference type="HAMAP" id="MF_00473">
    <property type="entry name" value="G6P_isomerase"/>
    <property type="match status" value="1"/>
</dbReference>
<keyword evidence="5 8" id="KW-0324">Glycolysis</keyword>
<feature type="active site" evidence="8">
    <location>
        <position position="411"/>
    </location>
</feature>
<dbReference type="UniPathway" id="UPA00109">
    <property type="reaction ID" value="UER00181"/>
</dbReference>
<sequence length="429" mass="48351">MRTNILNYDLTNIDWSFYTKNVEEIHRYLELAEDVPTGWLHAPLEAYDALFVHIEKTAHEIRSFADVLIVIGVGGSFLGARAVQDALTPYFGAHHDGIEVIYVGQNMSGAYIKQLLDNIENKSVYVNVVSKSGGTMEPALAFRVLRQYMELHYGEKAAERIIVTTDAERGLLKKIADSSGYRQFVIPSNIGGRFSVLTAAGLLPMAVAGVDIYNLMSGAKVAALELKESRLEYNEAYRYAVLRHALYEQGYKIELLASFEPALNKFHEWWKQLFGESEGKDRKGLYPSPVNFPTDLHAIGQFIQEGSPILFETLLHFHEIGDDLAVPYDARNEDGLNYLTNRTFNEINAISKEGTARAHSEGNVPVIQLELPKLDAYHIGFLIYFFMKACAMSAYLLGVNPFDQPGVETYKLKMMELLQEHKAPKYSEF</sequence>
<evidence type="ECO:0000313" key="11">
    <source>
        <dbReference type="Proteomes" id="UP000037326"/>
    </source>
</evidence>
<reference evidence="11" key="1">
    <citation type="submission" date="2015-07" db="EMBL/GenBank/DDBJ databases">
        <authorList>
            <consortium name="Consortium for Microbial Forensics and Genomics (microFORGE)"/>
            <person name="Knight B.M."/>
            <person name="Roberts D.P."/>
            <person name="Lin D."/>
            <person name="Hari K."/>
            <person name="Fletcher J."/>
            <person name="Melcher U."/>
            <person name="Blagden T."/>
            <person name="Winegar R.A."/>
        </authorList>
    </citation>
    <scope>NUCLEOTIDE SEQUENCE [LARGE SCALE GENOMIC DNA]</scope>
    <source>
        <strain evidence="11">DSM 23493</strain>
    </source>
</reference>
<dbReference type="EMBL" id="LFXJ01000010">
    <property type="protein sequence ID" value="KMY29850.1"/>
    <property type="molecule type" value="Genomic_DNA"/>
</dbReference>
<accession>A0A0K9F5N4</accession>
<dbReference type="UniPathway" id="UPA00138"/>
<evidence type="ECO:0000256" key="4">
    <source>
        <dbReference type="ARBA" id="ARBA00022490"/>
    </source>
</evidence>
<dbReference type="GO" id="GO:0004347">
    <property type="term" value="F:glucose-6-phosphate isomerase activity"/>
    <property type="evidence" value="ECO:0007669"/>
    <property type="project" value="UniProtKB-UniRule"/>
</dbReference>
<dbReference type="PROSITE" id="PS00174">
    <property type="entry name" value="P_GLUCOSE_ISOMERASE_2"/>
    <property type="match status" value="1"/>
</dbReference>
<evidence type="ECO:0000256" key="2">
    <source>
        <dbReference type="ARBA" id="ARBA00006604"/>
    </source>
</evidence>
<feature type="active site" description="Proton donor" evidence="8">
    <location>
        <position position="276"/>
    </location>
</feature>
<keyword evidence="6 8" id="KW-0413">Isomerase</keyword>
<dbReference type="NCBIfam" id="NF010697">
    <property type="entry name" value="PRK14097.1"/>
    <property type="match status" value="1"/>
</dbReference>
<dbReference type="FunFam" id="3.40.50.10490:FF:000016">
    <property type="entry name" value="Glucose-6-phosphate isomerase"/>
    <property type="match status" value="1"/>
</dbReference>
<dbReference type="SUPFAM" id="SSF53697">
    <property type="entry name" value="SIS domain"/>
    <property type="match status" value="1"/>
</dbReference>
<keyword evidence="4 8" id="KW-0963">Cytoplasm</keyword>
<dbReference type="PATRIC" id="fig|582475.4.peg.3347"/>
<evidence type="ECO:0000313" key="10">
    <source>
        <dbReference type="EMBL" id="KMY29850.1"/>
    </source>
</evidence>
<dbReference type="PROSITE" id="PS51463">
    <property type="entry name" value="P_GLUCOSE_ISOMERASE_3"/>
    <property type="match status" value="1"/>
</dbReference>
<dbReference type="CDD" id="cd05015">
    <property type="entry name" value="SIS_PGI_1"/>
    <property type="match status" value="1"/>
</dbReference>
<dbReference type="InterPro" id="IPR035482">
    <property type="entry name" value="SIS_PGI_2"/>
</dbReference>
<proteinExistence type="inferred from homology"/>
<dbReference type="InterPro" id="IPR018189">
    <property type="entry name" value="Phosphoglucose_isomerase_CS"/>
</dbReference>
<dbReference type="PANTHER" id="PTHR11469">
    <property type="entry name" value="GLUCOSE-6-PHOSPHATE ISOMERASE"/>
    <property type="match status" value="1"/>
</dbReference>
<dbReference type="EC" id="5.3.1.9" evidence="8"/>
<comment type="subcellular location">
    <subcellularLocation>
        <location evidence="8">Cytoplasm</location>
    </subcellularLocation>
</comment>
<comment type="function">
    <text evidence="8">Catalyzes the reversible isomerization of glucose-6-phosphate to fructose-6-phosphate.</text>
</comment>
<comment type="pathway">
    <text evidence="8">Carbohydrate biosynthesis; gluconeogenesis.</text>
</comment>
<organism evidence="10 11">
    <name type="scientific">Lysinibacillus xylanilyticus</name>
    <dbReference type="NCBI Taxonomy" id="582475"/>
    <lineage>
        <taxon>Bacteria</taxon>
        <taxon>Bacillati</taxon>
        <taxon>Bacillota</taxon>
        <taxon>Bacilli</taxon>
        <taxon>Bacillales</taxon>
        <taxon>Bacillaceae</taxon>
        <taxon>Lysinibacillus</taxon>
    </lineage>
</organism>
<dbReference type="InterPro" id="IPR046348">
    <property type="entry name" value="SIS_dom_sf"/>
</dbReference>
<comment type="caution">
    <text evidence="10">The sequence shown here is derived from an EMBL/GenBank/DDBJ whole genome shotgun (WGS) entry which is preliminary data.</text>
</comment>
<dbReference type="GO" id="GO:0048029">
    <property type="term" value="F:monosaccharide binding"/>
    <property type="evidence" value="ECO:0007669"/>
    <property type="project" value="TreeGrafter"/>
</dbReference>
<evidence type="ECO:0000256" key="3">
    <source>
        <dbReference type="ARBA" id="ARBA00022432"/>
    </source>
</evidence>
<dbReference type="GO" id="GO:0097367">
    <property type="term" value="F:carbohydrate derivative binding"/>
    <property type="evidence" value="ECO:0007669"/>
    <property type="project" value="InterPro"/>
</dbReference>
<evidence type="ECO:0000256" key="5">
    <source>
        <dbReference type="ARBA" id="ARBA00023152"/>
    </source>
</evidence>
<dbReference type="AlphaFoldDB" id="A0A0K9F5N4"/>
<keyword evidence="3 8" id="KW-0312">Gluconeogenesis</keyword>
<comment type="catalytic activity">
    <reaction evidence="7 8 9">
        <text>alpha-D-glucose 6-phosphate = beta-D-fructose 6-phosphate</text>
        <dbReference type="Rhea" id="RHEA:11816"/>
        <dbReference type="ChEBI" id="CHEBI:57634"/>
        <dbReference type="ChEBI" id="CHEBI:58225"/>
        <dbReference type="EC" id="5.3.1.9"/>
    </reaction>
</comment>
<dbReference type="CDD" id="cd05016">
    <property type="entry name" value="SIS_PGI_2"/>
    <property type="match status" value="1"/>
</dbReference>
<feature type="modified residue" description="Phosphothreonine" evidence="8">
    <location>
        <position position="37"/>
    </location>
</feature>
<comment type="caution">
    <text evidence="8">Lacks conserved residue(s) required for the propagation of feature annotation.</text>
</comment>
<keyword evidence="8" id="KW-0597">Phosphoprotein</keyword>
<dbReference type="PANTHER" id="PTHR11469:SF1">
    <property type="entry name" value="GLUCOSE-6-PHOSPHATE ISOMERASE"/>
    <property type="match status" value="1"/>
</dbReference>
<evidence type="ECO:0000256" key="9">
    <source>
        <dbReference type="RuleBase" id="RU000612"/>
    </source>
</evidence>
<evidence type="ECO:0000256" key="7">
    <source>
        <dbReference type="ARBA" id="ARBA00029321"/>
    </source>
</evidence>
<protein>
    <recommendedName>
        <fullName evidence="8">Glucose-6-phosphate isomerase</fullName>
        <shortName evidence="8">GPI</shortName>
        <ecNumber evidence="8">5.3.1.9</ecNumber>
    </recommendedName>
    <alternativeName>
        <fullName evidence="8">Phosphoglucose isomerase</fullName>
        <shortName evidence="8">PGI</shortName>
    </alternativeName>
    <alternativeName>
        <fullName evidence="8">Phosphohexose isomerase</fullName>
        <shortName evidence="8">PHI</shortName>
    </alternativeName>
</protein>
<comment type="pathway">
    <text evidence="1 8 9">Carbohydrate degradation; glycolysis; D-glyceraldehyde 3-phosphate and glycerone phosphate from D-glucose: step 2/4.</text>
</comment>
<name>A0A0K9F5N4_9BACI</name>
<evidence type="ECO:0000256" key="6">
    <source>
        <dbReference type="ARBA" id="ARBA00023235"/>
    </source>
</evidence>
<evidence type="ECO:0000256" key="8">
    <source>
        <dbReference type="HAMAP-Rule" id="MF_00473"/>
    </source>
</evidence>
<dbReference type="GO" id="GO:0051156">
    <property type="term" value="P:glucose 6-phosphate metabolic process"/>
    <property type="evidence" value="ECO:0007669"/>
    <property type="project" value="TreeGrafter"/>
</dbReference>
<dbReference type="GO" id="GO:0006096">
    <property type="term" value="P:glycolytic process"/>
    <property type="evidence" value="ECO:0007669"/>
    <property type="project" value="UniProtKB-UniRule"/>
</dbReference>
<evidence type="ECO:0000256" key="1">
    <source>
        <dbReference type="ARBA" id="ARBA00004926"/>
    </source>
</evidence>